<gene>
    <name evidence="4" type="ORF">ALTATR162_LOCUS10906</name>
    <name evidence="3" type="ORF">ALTATR162_LOCUS7845</name>
</gene>
<dbReference type="EMBL" id="CAJRGZ010000022">
    <property type="protein sequence ID" value="CAG5174714.1"/>
    <property type="molecule type" value="Genomic_DNA"/>
</dbReference>
<evidence type="ECO:0000313" key="3">
    <source>
        <dbReference type="EMBL" id="CAG5174714.1"/>
    </source>
</evidence>
<feature type="chain" id="PRO_5036271415" description="Extracellular membrane protein CFEM domain-containing protein" evidence="2">
    <location>
        <begin position="17"/>
        <end position="124"/>
    </location>
</feature>
<protein>
    <recommendedName>
        <fullName evidence="6">Extracellular membrane protein CFEM domain-containing protein</fullName>
    </recommendedName>
</protein>
<evidence type="ECO:0000256" key="1">
    <source>
        <dbReference type="SAM" id="MobiDB-lite"/>
    </source>
</evidence>
<evidence type="ECO:0000313" key="4">
    <source>
        <dbReference type="EMBL" id="CAG5184092.1"/>
    </source>
</evidence>
<feature type="region of interest" description="Disordered" evidence="1">
    <location>
        <begin position="103"/>
        <end position="124"/>
    </location>
</feature>
<dbReference type="EMBL" id="CAJRGZ010000029">
    <property type="protein sequence ID" value="CAG5184092.1"/>
    <property type="molecule type" value="Genomic_DNA"/>
</dbReference>
<evidence type="ECO:0000313" key="5">
    <source>
        <dbReference type="Proteomes" id="UP000676310"/>
    </source>
</evidence>
<dbReference type="AlphaFoldDB" id="A0A8J2IN37"/>
<evidence type="ECO:0008006" key="6">
    <source>
        <dbReference type="Google" id="ProtNLM"/>
    </source>
</evidence>
<organism evidence="4 5">
    <name type="scientific">Alternaria atra</name>
    <dbReference type="NCBI Taxonomy" id="119953"/>
    <lineage>
        <taxon>Eukaryota</taxon>
        <taxon>Fungi</taxon>
        <taxon>Dikarya</taxon>
        <taxon>Ascomycota</taxon>
        <taxon>Pezizomycotina</taxon>
        <taxon>Dothideomycetes</taxon>
        <taxon>Pleosporomycetidae</taxon>
        <taxon>Pleosporales</taxon>
        <taxon>Pleosporineae</taxon>
        <taxon>Pleosporaceae</taxon>
        <taxon>Alternaria</taxon>
        <taxon>Alternaria sect. Ulocladioides</taxon>
    </lineage>
</organism>
<sequence>MKLFNVITTFFGLAAALPTAIKLAPSTESHSIQGIDKRAKACIPKCQGAADDLRDCNYRPSCQGGTYWWRELNNAYNNCCRGAKLIHSENVVIKAVDLDSDTAGDPAGNPADYVDPAGGKVEGV</sequence>
<comment type="caution">
    <text evidence="4">The sequence shown here is derived from an EMBL/GenBank/DDBJ whole genome shotgun (WGS) entry which is preliminary data.</text>
</comment>
<reference evidence="4" key="1">
    <citation type="submission" date="2021-05" db="EMBL/GenBank/DDBJ databases">
        <authorList>
            <person name="Stam R."/>
        </authorList>
    </citation>
    <scope>NUCLEOTIDE SEQUENCE</scope>
    <source>
        <strain evidence="4">CS162</strain>
    </source>
</reference>
<dbReference type="Proteomes" id="UP000676310">
    <property type="component" value="Unassembled WGS sequence"/>
</dbReference>
<accession>A0A8J2IN37</accession>
<keyword evidence="5" id="KW-1185">Reference proteome</keyword>
<proteinExistence type="predicted"/>
<dbReference type="RefSeq" id="XP_043174481.1">
    <property type="nucleotide sequence ID" value="XM_043318546.1"/>
</dbReference>
<name>A0A8J2IN37_9PLEO</name>
<evidence type="ECO:0000256" key="2">
    <source>
        <dbReference type="SAM" id="SignalP"/>
    </source>
</evidence>
<feature type="signal peptide" evidence="2">
    <location>
        <begin position="1"/>
        <end position="16"/>
    </location>
</feature>
<dbReference type="GeneID" id="67011119"/>
<keyword evidence="2" id="KW-0732">Signal</keyword>